<dbReference type="Pfam" id="PF00378">
    <property type="entry name" value="ECH_1"/>
    <property type="match status" value="1"/>
</dbReference>
<evidence type="ECO:0000256" key="2">
    <source>
        <dbReference type="ARBA" id="ARBA00023140"/>
    </source>
</evidence>
<dbReference type="AlphaFoldDB" id="A0A1Q3A0J8"/>
<sequence length="275" mass="30698">MYVEMKSRITSRSEDNGRIFVITINDPKKLNSLSFQDFKSIGQLLQVADNDPQVQVTVLQSTGKFFSAGVRFEDIGYMRDDVSSHPERLFGHIAMPNIQLVAQFTQHRKPLVCCLNGPAVGMTAALVMLCDIIYAKNDSAYLLFPFANLGFVPEGGTSVTLPWKLGINSAYEHLVMGSPITVQELIDARAVSKVYYLVDTNTFNDKIVSEIAKTISNVFPESLLGVKGQLNANLENNLLARAQSLETNTTMPFWTSGEPFKRFQQLQEGTRRHKL</sequence>
<dbReference type="InterPro" id="IPR029045">
    <property type="entry name" value="ClpP/crotonase-like_dom_sf"/>
</dbReference>
<dbReference type="GO" id="GO:0004165">
    <property type="term" value="F:delta(3)-delta(2)-enoyl-CoA isomerase activity"/>
    <property type="evidence" value="ECO:0007669"/>
    <property type="project" value="UniProtKB-ARBA"/>
</dbReference>
<dbReference type="EMBL" id="BDGX01000014">
    <property type="protein sequence ID" value="GAV49209.1"/>
    <property type="molecule type" value="Genomic_DNA"/>
</dbReference>
<keyword evidence="2" id="KW-0576">Peroxisome</keyword>
<accession>A0A1Q3A0J8</accession>
<dbReference type="Gene3D" id="3.90.226.10">
    <property type="entry name" value="2-enoyl-CoA Hydratase, Chain A, domain 1"/>
    <property type="match status" value="1"/>
</dbReference>
<gene>
    <name evidence="4" type="ORF">ZYGR_0N06160</name>
</gene>
<organism evidence="4 5">
    <name type="scientific">Zygosaccharomyces rouxii</name>
    <dbReference type="NCBI Taxonomy" id="4956"/>
    <lineage>
        <taxon>Eukaryota</taxon>
        <taxon>Fungi</taxon>
        <taxon>Dikarya</taxon>
        <taxon>Ascomycota</taxon>
        <taxon>Saccharomycotina</taxon>
        <taxon>Saccharomycetes</taxon>
        <taxon>Saccharomycetales</taxon>
        <taxon>Saccharomycetaceae</taxon>
        <taxon>Zygosaccharomyces</taxon>
    </lineage>
</organism>
<dbReference type="eggNOG" id="KOG0016">
    <property type="taxonomic scope" value="Eukaryota"/>
</dbReference>
<dbReference type="PANTHER" id="PTHR43684:SF1">
    <property type="entry name" value="ENOYL-COA DELTA ISOMERASE 2"/>
    <property type="match status" value="1"/>
</dbReference>
<evidence type="ECO:0000313" key="4">
    <source>
        <dbReference type="EMBL" id="GAV49209.1"/>
    </source>
</evidence>
<dbReference type="PANTHER" id="PTHR43684">
    <property type="match status" value="1"/>
</dbReference>
<evidence type="ECO:0000256" key="3">
    <source>
        <dbReference type="ARBA" id="ARBA00023235"/>
    </source>
</evidence>
<dbReference type="GO" id="GO:0005782">
    <property type="term" value="C:peroxisomal matrix"/>
    <property type="evidence" value="ECO:0007669"/>
    <property type="project" value="TreeGrafter"/>
</dbReference>
<dbReference type="GO" id="GO:0006635">
    <property type="term" value="P:fatty acid beta-oxidation"/>
    <property type="evidence" value="ECO:0007669"/>
    <property type="project" value="TreeGrafter"/>
</dbReference>
<dbReference type="SUPFAM" id="SSF52096">
    <property type="entry name" value="ClpP/crotonase"/>
    <property type="match status" value="1"/>
</dbReference>
<keyword evidence="3" id="KW-0413">Isomerase</keyword>
<comment type="subcellular location">
    <subcellularLocation>
        <location evidence="1">Peroxisome</location>
    </subcellularLocation>
</comment>
<comment type="caution">
    <text evidence="4">The sequence shown here is derived from an EMBL/GenBank/DDBJ whole genome shotgun (WGS) entry which is preliminary data.</text>
</comment>
<evidence type="ECO:0000256" key="1">
    <source>
        <dbReference type="ARBA" id="ARBA00004275"/>
    </source>
</evidence>
<dbReference type="InterPro" id="IPR001753">
    <property type="entry name" value="Enoyl-CoA_hydra/iso"/>
</dbReference>
<dbReference type="OrthoDB" id="2018133at2759"/>
<evidence type="ECO:0000313" key="5">
    <source>
        <dbReference type="Proteomes" id="UP000187013"/>
    </source>
</evidence>
<reference evidence="4 5" key="1">
    <citation type="submission" date="2016-08" db="EMBL/GenBank/DDBJ databases">
        <title>Draft genome sequence of allopolyploid Zygosaccharomyces rouxii.</title>
        <authorList>
            <person name="Watanabe J."/>
            <person name="Uehara K."/>
            <person name="Mogi Y."/>
            <person name="Tsukioka Y."/>
        </authorList>
    </citation>
    <scope>NUCLEOTIDE SEQUENCE [LARGE SCALE GENOMIC DNA]</scope>
    <source>
        <strain evidence="4 5">NBRC 110957</strain>
    </source>
</reference>
<protein>
    <submittedName>
        <fullName evidence="4">Uncharacterized protein</fullName>
    </submittedName>
</protein>
<dbReference type="InterPro" id="IPR051053">
    <property type="entry name" value="ECH/Chromodomain_protein"/>
</dbReference>
<dbReference type="CDD" id="cd06558">
    <property type="entry name" value="crotonase-like"/>
    <property type="match status" value="1"/>
</dbReference>
<proteinExistence type="predicted"/>
<dbReference type="Proteomes" id="UP000187013">
    <property type="component" value="Unassembled WGS sequence"/>
</dbReference>
<name>A0A1Q3A0J8_ZYGRO</name>